<comment type="catalytic activity">
    <reaction evidence="5">
        <text>[pyruvate, water dikinase]-phosphate + phosphate + H(+) = [pyruvate, water dikinase] + diphosphate</text>
        <dbReference type="Rhea" id="RHEA:48580"/>
        <dbReference type="Rhea" id="RHEA-COMP:11425"/>
        <dbReference type="Rhea" id="RHEA-COMP:11426"/>
        <dbReference type="ChEBI" id="CHEBI:15378"/>
        <dbReference type="ChEBI" id="CHEBI:33019"/>
        <dbReference type="ChEBI" id="CHEBI:43176"/>
        <dbReference type="ChEBI" id="CHEBI:43474"/>
        <dbReference type="ChEBI" id="CHEBI:68546"/>
        <dbReference type="EC" id="2.7.4.28"/>
    </reaction>
</comment>
<protein>
    <recommendedName>
        <fullName evidence="5">Putative phosphoenolpyruvate synthase regulatory protein</fullName>
        <shortName evidence="5">PEP synthase regulatory protein</shortName>
        <shortName evidence="5">PSRP</shortName>
        <ecNumber evidence="5">2.7.11.33</ecNumber>
        <ecNumber evidence="5">2.7.4.28</ecNumber>
    </recommendedName>
    <alternativeName>
        <fullName evidence="5">Pyruvate, water dikinase regulatory protein</fullName>
    </alternativeName>
</protein>
<comment type="caution">
    <text evidence="6">The sequence shown here is derived from an EMBL/GenBank/DDBJ whole genome shotgun (WGS) entry which is preliminary data.</text>
</comment>
<gene>
    <name evidence="6" type="ORF">ACFQ45_15085</name>
</gene>
<comment type="catalytic activity">
    <reaction evidence="5">
        <text>[pyruvate, water dikinase] + ADP = [pyruvate, water dikinase]-phosphate + AMP + H(+)</text>
        <dbReference type="Rhea" id="RHEA:46020"/>
        <dbReference type="Rhea" id="RHEA-COMP:11425"/>
        <dbReference type="Rhea" id="RHEA-COMP:11426"/>
        <dbReference type="ChEBI" id="CHEBI:15378"/>
        <dbReference type="ChEBI" id="CHEBI:43176"/>
        <dbReference type="ChEBI" id="CHEBI:68546"/>
        <dbReference type="ChEBI" id="CHEBI:456215"/>
        <dbReference type="ChEBI" id="CHEBI:456216"/>
        <dbReference type="EC" id="2.7.11.33"/>
    </reaction>
</comment>
<dbReference type="Pfam" id="PF03618">
    <property type="entry name" value="Kinase-PPPase"/>
    <property type="match status" value="1"/>
</dbReference>
<feature type="binding site" evidence="5">
    <location>
        <begin position="147"/>
        <end position="154"/>
    </location>
    <ligand>
        <name>ADP</name>
        <dbReference type="ChEBI" id="CHEBI:456216"/>
    </ligand>
</feature>
<evidence type="ECO:0000256" key="2">
    <source>
        <dbReference type="ARBA" id="ARBA00022679"/>
    </source>
</evidence>
<proteinExistence type="inferred from homology"/>
<keyword evidence="2 5" id="KW-0808">Transferase</keyword>
<dbReference type="Proteomes" id="UP001597059">
    <property type="component" value="Unassembled WGS sequence"/>
</dbReference>
<evidence type="ECO:0000313" key="6">
    <source>
        <dbReference type="EMBL" id="MFD1384690.1"/>
    </source>
</evidence>
<evidence type="ECO:0000256" key="3">
    <source>
        <dbReference type="ARBA" id="ARBA00022741"/>
    </source>
</evidence>
<dbReference type="EC" id="2.7.4.28" evidence="5"/>
<name>A0ABW4B5R3_9GAMM</name>
<organism evidence="6 7">
    <name type="scientific">Rhodanobacter aciditrophus</name>
    <dbReference type="NCBI Taxonomy" id="1623218"/>
    <lineage>
        <taxon>Bacteria</taxon>
        <taxon>Pseudomonadati</taxon>
        <taxon>Pseudomonadota</taxon>
        <taxon>Gammaproteobacteria</taxon>
        <taxon>Lysobacterales</taxon>
        <taxon>Rhodanobacteraceae</taxon>
        <taxon>Rhodanobacter</taxon>
    </lineage>
</organism>
<keyword evidence="3 5" id="KW-0547">Nucleotide-binding</keyword>
<dbReference type="HAMAP" id="MF_01062">
    <property type="entry name" value="PSRP"/>
    <property type="match status" value="1"/>
</dbReference>
<sequence length="267" mass="29883">MKIYFVSDGTAITAEVFGSAMLSFFDVNVEKESVPFLTTVDQARGFCKQLQEEDERGDNTLVFFTISDPEIRAIIESGNSHSYNLFGDLLAPIEKALGVPAQPQAQKAHGMKQGVYDSRIDAVNYALANDDGVSIKHFDEAEIILLGVSRSGKTPTSLYLAMQYGIKTANYPLNEDDFASVGLPAVLRPHRAKLYGLTIDPNRLHEIRTGRMAASKYASPRQCRYEIDEVEAIYRQERIPFLNTTHLSVEEISTKVMAEMHLRRNRS</sequence>
<evidence type="ECO:0000256" key="1">
    <source>
        <dbReference type="ARBA" id="ARBA00022527"/>
    </source>
</evidence>
<keyword evidence="7" id="KW-1185">Reference proteome</keyword>
<keyword evidence="1 5" id="KW-0723">Serine/threonine-protein kinase</keyword>
<accession>A0ABW4B5R3</accession>
<dbReference type="GO" id="GO:0016740">
    <property type="term" value="F:transferase activity"/>
    <property type="evidence" value="ECO:0007669"/>
    <property type="project" value="UniProtKB-KW"/>
</dbReference>
<comment type="function">
    <text evidence="5">Bifunctional serine/threonine kinase and phosphorylase involved in the regulation of the phosphoenolpyruvate synthase (PEPS) by catalyzing its phosphorylation/dephosphorylation.</text>
</comment>
<dbReference type="RefSeq" id="WP_377369157.1">
    <property type="nucleotide sequence ID" value="NZ_JBHTMN010000018.1"/>
</dbReference>
<dbReference type="InterPro" id="IPR005177">
    <property type="entry name" value="Kinase-pyrophosphorylase"/>
</dbReference>
<reference evidence="7" key="1">
    <citation type="journal article" date="2019" name="Int. J. Syst. Evol. Microbiol.">
        <title>The Global Catalogue of Microorganisms (GCM) 10K type strain sequencing project: providing services to taxonomists for standard genome sequencing and annotation.</title>
        <authorList>
            <consortium name="The Broad Institute Genomics Platform"/>
            <consortium name="The Broad Institute Genome Sequencing Center for Infectious Disease"/>
            <person name="Wu L."/>
            <person name="Ma J."/>
        </authorList>
    </citation>
    <scope>NUCLEOTIDE SEQUENCE [LARGE SCALE GENOMIC DNA]</scope>
    <source>
        <strain evidence="7">JCM 30774</strain>
    </source>
</reference>
<evidence type="ECO:0000256" key="5">
    <source>
        <dbReference type="HAMAP-Rule" id="MF_01062"/>
    </source>
</evidence>
<evidence type="ECO:0000256" key="4">
    <source>
        <dbReference type="ARBA" id="ARBA00022777"/>
    </source>
</evidence>
<dbReference type="PANTHER" id="PTHR31756">
    <property type="entry name" value="PYRUVATE, PHOSPHATE DIKINASE REGULATORY PROTEIN 1, CHLOROPLASTIC"/>
    <property type="match status" value="1"/>
</dbReference>
<evidence type="ECO:0000313" key="7">
    <source>
        <dbReference type="Proteomes" id="UP001597059"/>
    </source>
</evidence>
<dbReference type="PANTHER" id="PTHR31756:SF3">
    <property type="entry name" value="PYRUVATE, PHOSPHATE DIKINASE REGULATORY PROTEIN 1, CHLOROPLASTIC"/>
    <property type="match status" value="1"/>
</dbReference>
<dbReference type="NCBIfam" id="NF003742">
    <property type="entry name" value="PRK05339.1"/>
    <property type="match status" value="1"/>
</dbReference>
<keyword evidence="6" id="KW-0670">Pyruvate</keyword>
<dbReference type="EC" id="2.7.11.33" evidence="5"/>
<keyword evidence="4 5" id="KW-0418">Kinase</keyword>
<dbReference type="InterPro" id="IPR026530">
    <property type="entry name" value="PSRP"/>
</dbReference>
<dbReference type="EMBL" id="JBHTMN010000018">
    <property type="protein sequence ID" value="MFD1384690.1"/>
    <property type="molecule type" value="Genomic_DNA"/>
</dbReference>
<comment type="similarity">
    <text evidence="5">Belongs to the pyruvate, phosphate/water dikinase regulatory protein family. PSRP subfamily.</text>
</comment>